<keyword evidence="2" id="KW-1185">Reference proteome</keyword>
<accession>A0A9W7XEA4</accession>
<dbReference type="EMBL" id="MU629485">
    <property type="protein sequence ID" value="KAJ1256724.1"/>
    <property type="molecule type" value="Genomic_DNA"/>
</dbReference>
<protein>
    <submittedName>
        <fullName evidence="1">Uncharacterized protein</fullName>
    </submittedName>
</protein>
<dbReference type="AlphaFoldDB" id="A0A9W7XEA4"/>
<name>A0A9W7XEA4_9POAL</name>
<dbReference type="Proteomes" id="UP001164776">
    <property type="component" value="Unassembled WGS sequence"/>
</dbReference>
<sequence>MTAQHGQGHSASAARQPNSTQVGVALWIGLASTTSRAGDACACCHYRLPVALLVLTSLFYACALASPPCPTGAIPWVTTG</sequence>
<reference evidence="1 2" key="1">
    <citation type="submission" date="2022-10" db="EMBL/GenBank/DDBJ databases">
        <title>WGS assembly of Paspalum vaginatum 540-79.</title>
        <authorList>
            <person name="Sun G."/>
            <person name="Wase N."/>
            <person name="Shu S."/>
            <person name="Jenkins J."/>
            <person name="Zhou B."/>
            <person name="Torres-Rodriguez J."/>
            <person name="Chen C."/>
            <person name="Sandor L."/>
            <person name="Plott C."/>
            <person name="Yoshinga Y."/>
            <person name="Daum C."/>
            <person name="Qi P."/>
            <person name="Barry K."/>
            <person name="Lipzen A."/>
            <person name="Berry L."/>
            <person name="Pedersen C."/>
            <person name="Gottilla T."/>
            <person name="Foltz A."/>
            <person name="Yu H."/>
            <person name="O'Malley R."/>
            <person name="Zhang C."/>
            <person name="Devos K."/>
            <person name="Sigmon B."/>
            <person name="Yu B."/>
            <person name="Obata T."/>
            <person name="Schmutz J."/>
            <person name="Schnable J."/>
        </authorList>
    </citation>
    <scope>NUCLEOTIDE SEQUENCE [LARGE SCALE GENOMIC DNA]</scope>
    <source>
        <strain evidence="2">cv. 540-79</strain>
    </source>
</reference>
<gene>
    <name evidence="1" type="ORF">BS78_K324300</name>
</gene>
<evidence type="ECO:0000313" key="2">
    <source>
        <dbReference type="Proteomes" id="UP001164776"/>
    </source>
</evidence>
<organism evidence="1 2">
    <name type="scientific">Paspalum vaginatum</name>
    <name type="common">seashore paspalum</name>
    <dbReference type="NCBI Taxonomy" id="158149"/>
    <lineage>
        <taxon>Eukaryota</taxon>
        <taxon>Viridiplantae</taxon>
        <taxon>Streptophyta</taxon>
        <taxon>Embryophyta</taxon>
        <taxon>Tracheophyta</taxon>
        <taxon>Spermatophyta</taxon>
        <taxon>Magnoliopsida</taxon>
        <taxon>Liliopsida</taxon>
        <taxon>Poales</taxon>
        <taxon>Poaceae</taxon>
        <taxon>PACMAD clade</taxon>
        <taxon>Panicoideae</taxon>
        <taxon>Andropogonodae</taxon>
        <taxon>Paspaleae</taxon>
        <taxon>Paspalinae</taxon>
        <taxon>Paspalum</taxon>
    </lineage>
</organism>
<proteinExistence type="predicted"/>
<comment type="caution">
    <text evidence="1">The sequence shown here is derived from an EMBL/GenBank/DDBJ whole genome shotgun (WGS) entry which is preliminary data.</text>
</comment>
<evidence type="ECO:0000313" key="1">
    <source>
        <dbReference type="EMBL" id="KAJ1256724.1"/>
    </source>
</evidence>